<feature type="region of interest" description="Disordered" evidence="1">
    <location>
        <begin position="213"/>
        <end position="267"/>
    </location>
</feature>
<proteinExistence type="predicted"/>
<comment type="caution">
    <text evidence="2">The sequence shown here is derived from an EMBL/GenBank/DDBJ whole genome shotgun (WGS) entry which is preliminary data.</text>
</comment>
<dbReference type="InterPro" id="IPR007146">
    <property type="entry name" value="Sas10/Utp3/C1D"/>
</dbReference>
<feature type="compositionally biased region" description="Low complexity" evidence="1">
    <location>
        <begin position="213"/>
        <end position="227"/>
    </location>
</feature>
<protein>
    <submittedName>
        <fullName evidence="2">Uncharacterized protein</fullName>
    </submittedName>
</protein>
<reference evidence="2" key="1">
    <citation type="submission" date="2022-06" db="EMBL/GenBank/DDBJ databases">
        <authorList>
            <consortium name="SYNGENTA / RWTH Aachen University"/>
        </authorList>
    </citation>
    <scope>NUCLEOTIDE SEQUENCE</scope>
</reference>
<name>A0AAV0BEA9_PHAPC</name>
<dbReference type="AlphaFoldDB" id="A0AAV0BEA9"/>
<gene>
    <name evidence="2" type="ORF">PPACK8108_LOCUS18347</name>
    <name evidence="3" type="ORF">PPACK8108_LOCUS25145</name>
</gene>
<evidence type="ECO:0000313" key="3">
    <source>
        <dbReference type="EMBL" id="CAH7689956.1"/>
    </source>
</evidence>
<feature type="region of interest" description="Disordered" evidence="1">
    <location>
        <begin position="344"/>
        <end position="384"/>
    </location>
</feature>
<keyword evidence="4" id="KW-1185">Reference proteome</keyword>
<dbReference type="PANTHER" id="PTHR13237:SF9">
    <property type="entry name" value="NEUROGUIDIN"/>
    <property type="match status" value="1"/>
</dbReference>
<dbReference type="Proteomes" id="UP001153365">
    <property type="component" value="Unassembled WGS sequence"/>
</dbReference>
<accession>A0AAV0BEA9</accession>
<dbReference type="GO" id="GO:0000462">
    <property type="term" value="P:maturation of SSU-rRNA from tricistronic rRNA transcript (SSU-rRNA, 5.8S rRNA, LSU-rRNA)"/>
    <property type="evidence" value="ECO:0007669"/>
    <property type="project" value="TreeGrafter"/>
</dbReference>
<sequence length="384" mass="42646">MATSDQETEKVLKSATDPNVVVDDNLQVLGAELPNLESKIKNLLFNNDDCSQSTTTLNQRNGISLLDLKNQIMIGYIQNLINLCAIRIMKSSKKQQSLELDQDKSFVKTRDSIVEQLVWYRLVMEKIKPMEARLKYQIEKLLKKAQDAKSVQDVSELDIENVINDPLSFKPNPLGLEPQNHSEKSVGREEFKDLAEKSDLECSNNTEIYRPPRVAPVAYPPAASSSSTKRQRPAPAPTALKEHVSLSTTAPLAESVTGLSNPTGNMSSRAKALARMNEYEEQNLMRLYSSKKESKKRRQDEAAIALGIETSGHGQKRKIGGLESEFIGVLGDIGKKSDRYASLVSSSANSKHKRQPVNSNFAKNSTKRRSKGAFERAVAKASKK</sequence>
<feature type="region of interest" description="Disordered" evidence="1">
    <location>
        <begin position="170"/>
        <end position="192"/>
    </location>
</feature>
<evidence type="ECO:0000313" key="4">
    <source>
        <dbReference type="Proteomes" id="UP001153365"/>
    </source>
</evidence>
<dbReference type="Pfam" id="PF04000">
    <property type="entry name" value="Sas10_Utp3"/>
    <property type="match status" value="1"/>
</dbReference>
<dbReference type="GO" id="GO:0032040">
    <property type="term" value="C:small-subunit processome"/>
    <property type="evidence" value="ECO:0007669"/>
    <property type="project" value="TreeGrafter"/>
</dbReference>
<evidence type="ECO:0000313" key="2">
    <source>
        <dbReference type="EMBL" id="CAH7684268.1"/>
    </source>
</evidence>
<feature type="compositionally biased region" description="Polar residues" evidence="1">
    <location>
        <begin position="257"/>
        <end position="267"/>
    </location>
</feature>
<organism evidence="2 4">
    <name type="scientific">Phakopsora pachyrhizi</name>
    <name type="common">Asian soybean rust disease fungus</name>
    <dbReference type="NCBI Taxonomy" id="170000"/>
    <lineage>
        <taxon>Eukaryota</taxon>
        <taxon>Fungi</taxon>
        <taxon>Dikarya</taxon>
        <taxon>Basidiomycota</taxon>
        <taxon>Pucciniomycotina</taxon>
        <taxon>Pucciniomycetes</taxon>
        <taxon>Pucciniales</taxon>
        <taxon>Phakopsoraceae</taxon>
        <taxon>Phakopsora</taxon>
    </lineage>
</organism>
<dbReference type="PANTHER" id="PTHR13237">
    <property type="entry name" value="SOMETHING ABOUT SILENCING PROTEIN 10-RELATED"/>
    <property type="match status" value="1"/>
</dbReference>
<feature type="compositionally biased region" description="Basic and acidic residues" evidence="1">
    <location>
        <begin position="180"/>
        <end position="192"/>
    </location>
</feature>
<dbReference type="EMBL" id="CALTRL010006161">
    <property type="protein sequence ID" value="CAH7689956.1"/>
    <property type="molecule type" value="Genomic_DNA"/>
</dbReference>
<dbReference type="EMBL" id="CALTRL010005285">
    <property type="protein sequence ID" value="CAH7684268.1"/>
    <property type="molecule type" value="Genomic_DNA"/>
</dbReference>
<evidence type="ECO:0000256" key="1">
    <source>
        <dbReference type="SAM" id="MobiDB-lite"/>
    </source>
</evidence>